<feature type="transmembrane region" description="Helical" evidence="9">
    <location>
        <begin position="41"/>
        <end position="61"/>
    </location>
</feature>
<dbReference type="GO" id="GO:0005886">
    <property type="term" value="C:plasma membrane"/>
    <property type="evidence" value="ECO:0007669"/>
    <property type="project" value="UniProtKB-SubCell"/>
</dbReference>
<evidence type="ECO:0000256" key="4">
    <source>
        <dbReference type="ARBA" id="ARBA00022475"/>
    </source>
</evidence>
<comment type="caution">
    <text evidence="10">The sequence shown here is derived from an EMBL/GenBank/DDBJ whole genome shotgun (WGS) entry which is preliminary data.</text>
</comment>
<evidence type="ECO:0000256" key="2">
    <source>
        <dbReference type="ARBA" id="ARBA00008540"/>
    </source>
</evidence>
<name>A0A544QVB5_9FIRM</name>
<dbReference type="NCBIfam" id="TIGR00796">
    <property type="entry name" value="livcs"/>
    <property type="match status" value="1"/>
</dbReference>
<evidence type="ECO:0000313" key="10">
    <source>
        <dbReference type="EMBL" id="TQQ84620.1"/>
    </source>
</evidence>
<dbReference type="Gene3D" id="1.20.1740.10">
    <property type="entry name" value="Amino acid/polyamine transporter I"/>
    <property type="match status" value="1"/>
</dbReference>
<dbReference type="GO" id="GO:0005304">
    <property type="term" value="F:L-valine transmembrane transporter activity"/>
    <property type="evidence" value="ECO:0007669"/>
    <property type="project" value="TreeGrafter"/>
</dbReference>
<accession>A0A544QVB5</accession>
<evidence type="ECO:0000256" key="7">
    <source>
        <dbReference type="ARBA" id="ARBA00022989"/>
    </source>
</evidence>
<feature type="transmembrane region" description="Helical" evidence="9">
    <location>
        <begin position="7"/>
        <end position="29"/>
    </location>
</feature>
<dbReference type="RefSeq" id="WP_142535891.1">
    <property type="nucleotide sequence ID" value="NZ_SGJB01000008.1"/>
</dbReference>
<feature type="transmembrane region" description="Helical" evidence="9">
    <location>
        <begin position="191"/>
        <end position="210"/>
    </location>
</feature>
<comment type="function">
    <text evidence="9">Component of the transport system for branched-chain amino acids.</text>
</comment>
<evidence type="ECO:0000256" key="3">
    <source>
        <dbReference type="ARBA" id="ARBA00022448"/>
    </source>
</evidence>
<feature type="transmembrane region" description="Helical" evidence="9">
    <location>
        <begin position="119"/>
        <end position="137"/>
    </location>
</feature>
<evidence type="ECO:0000256" key="1">
    <source>
        <dbReference type="ARBA" id="ARBA00004651"/>
    </source>
</evidence>
<dbReference type="GO" id="GO:0015820">
    <property type="term" value="P:L-leucine transport"/>
    <property type="evidence" value="ECO:0007669"/>
    <property type="project" value="TreeGrafter"/>
</dbReference>
<dbReference type="OrthoDB" id="9783920at2"/>
<comment type="subcellular location">
    <subcellularLocation>
        <location evidence="1 9">Cell membrane</location>
        <topology evidence="1 9">Multi-pass membrane protein</topology>
    </subcellularLocation>
</comment>
<keyword evidence="11" id="KW-1185">Reference proteome</keyword>
<evidence type="ECO:0000256" key="6">
    <source>
        <dbReference type="ARBA" id="ARBA00022970"/>
    </source>
</evidence>
<organism evidence="10 11">
    <name type="scientific">Peptacetobacter hominis</name>
    <dbReference type="NCBI Taxonomy" id="2743610"/>
    <lineage>
        <taxon>Bacteria</taxon>
        <taxon>Bacillati</taxon>
        <taxon>Bacillota</taxon>
        <taxon>Clostridia</taxon>
        <taxon>Peptostreptococcales</taxon>
        <taxon>Peptostreptococcaceae</taxon>
        <taxon>Peptacetobacter</taxon>
    </lineage>
</organism>
<feature type="transmembrane region" description="Helical" evidence="9">
    <location>
        <begin position="315"/>
        <end position="336"/>
    </location>
</feature>
<keyword evidence="4" id="KW-1003">Cell membrane</keyword>
<dbReference type="Pfam" id="PF05525">
    <property type="entry name" value="Branch_AA_trans"/>
    <property type="match status" value="1"/>
</dbReference>
<comment type="similarity">
    <text evidence="2 9">Belongs to the branched chain amino acid transporter family.</text>
</comment>
<feature type="transmembrane region" description="Helical" evidence="9">
    <location>
        <begin position="81"/>
        <end position="99"/>
    </location>
</feature>
<reference evidence="10 11" key="1">
    <citation type="submission" date="2019-02" db="EMBL/GenBank/DDBJ databases">
        <title>Peptostreptococcaceae bacterium ZHW00191 nov., a new bacterium isolated from the human gut.</title>
        <authorList>
            <person name="Zhou H.-W."/>
            <person name="Chen X.-J."/>
        </authorList>
    </citation>
    <scope>NUCLEOTIDE SEQUENCE [LARGE SCALE GENOMIC DNA]</scope>
    <source>
        <strain evidence="10 11">ZHW00191</strain>
    </source>
</reference>
<gene>
    <name evidence="10" type="primary">brnQ</name>
    <name evidence="10" type="ORF">EXD82_05360</name>
</gene>
<keyword evidence="6 9" id="KW-0029">Amino-acid transport</keyword>
<feature type="transmembrane region" description="Helical" evidence="9">
    <location>
        <begin position="222"/>
        <end position="248"/>
    </location>
</feature>
<keyword evidence="8 9" id="KW-0472">Membrane</keyword>
<evidence type="ECO:0000313" key="11">
    <source>
        <dbReference type="Proteomes" id="UP000317863"/>
    </source>
</evidence>
<dbReference type="EMBL" id="SGJB01000008">
    <property type="protein sequence ID" value="TQQ84620.1"/>
    <property type="molecule type" value="Genomic_DNA"/>
</dbReference>
<dbReference type="Proteomes" id="UP000317863">
    <property type="component" value="Unassembled WGS sequence"/>
</dbReference>
<dbReference type="AlphaFoldDB" id="A0A544QVB5"/>
<dbReference type="InterPro" id="IPR004685">
    <property type="entry name" value="Brnchd-chn_aa_trnsp_Livcs"/>
</dbReference>
<keyword evidence="5 9" id="KW-0812">Transmembrane</keyword>
<feature type="transmembrane region" description="Helical" evidence="9">
    <location>
        <begin position="400"/>
        <end position="421"/>
    </location>
</feature>
<protein>
    <recommendedName>
        <fullName evidence="9">Branched-chain amino acid transport system carrier protein</fullName>
    </recommendedName>
</protein>
<dbReference type="PANTHER" id="PTHR30588:SF0">
    <property type="entry name" value="BRANCHED-CHAIN AMINO ACID PERMEASE BRNQ"/>
    <property type="match status" value="1"/>
</dbReference>
<feature type="transmembrane region" description="Helical" evidence="9">
    <location>
        <begin position="278"/>
        <end position="303"/>
    </location>
</feature>
<dbReference type="GO" id="GO:0015190">
    <property type="term" value="F:L-leucine transmembrane transporter activity"/>
    <property type="evidence" value="ECO:0007669"/>
    <property type="project" value="TreeGrafter"/>
</dbReference>
<sequence>MGKQIKLKDLVVVGFALFAMFFGAGNLIFPPYLGVQSGSSWFTGFIAFLFADGGIALLAVIAATRFNGDTSKMFDRAGKKLAVVLGSAIVICIGPLLAIPRTAATTYEMGILPTIGPGFNSILFSVIFFALTLILTIRPSKVVDIVGQFLTPALLIALAVLIVKGIISPLGEIRPDALIPSVFAEGIYQGYQTMDTLAATVFSTIVIVSITEKGYEDEASKVKATIGAGVIAVVGLGLVYGGLCYLGATVSTQYGLEVEQTALIVAITEALLGQTGKVLLAIIVALACLTTAIGLSSAAGRYFSGITNGKLKYEHIVIAVCVFSAIISNFGVSTIIKFSAPILSIVYPATITLIILSLFGKNIKNDNVFVCATYMALLVSVLTVLTGYGVNIPYINNLPLANLGFNWAVPVIIAAIIGNFIPSKKAA</sequence>
<keyword evidence="7 9" id="KW-1133">Transmembrane helix</keyword>
<dbReference type="GO" id="GO:0015188">
    <property type="term" value="F:L-isoleucine transmembrane transporter activity"/>
    <property type="evidence" value="ECO:0007669"/>
    <property type="project" value="TreeGrafter"/>
</dbReference>
<evidence type="ECO:0000256" key="5">
    <source>
        <dbReference type="ARBA" id="ARBA00022692"/>
    </source>
</evidence>
<dbReference type="GO" id="GO:0015818">
    <property type="term" value="P:isoleucine transport"/>
    <property type="evidence" value="ECO:0007669"/>
    <property type="project" value="TreeGrafter"/>
</dbReference>
<proteinExistence type="inferred from homology"/>
<keyword evidence="3 9" id="KW-0813">Transport</keyword>
<feature type="transmembrane region" description="Helical" evidence="9">
    <location>
        <begin position="367"/>
        <end position="388"/>
    </location>
</feature>
<feature type="transmembrane region" description="Helical" evidence="9">
    <location>
        <begin position="149"/>
        <end position="171"/>
    </location>
</feature>
<evidence type="ECO:0000256" key="9">
    <source>
        <dbReference type="RuleBase" id="RU362122"/>
    </source>
</evidence>
<dbReference type="PANTHER" id="PTHR30588">
    <property type="entry name" value="BRANCHED-CHAIN AMINO ACID TRANSPORT SYSTEM 2 CARRIER PROTEIN"/>
    <property type="match status" value="1"/>
</dbReference>
<feature type="transmembrane region" description="Helical" evidence="9">
    <location>
        <begin position="342"/>
        <end position="360"/>
    </location>
</feature>
<evidence type="ECO:0000256" key="8">
    <source>
        <dbReference type="ARBA" id="ARBA00023136"/>
    </source>
</evidence>